<evidence type="ECO:0000313" key="2">
    <source>
        <dbReference type="Proteomes" id="UP000549066"/>
    </source>
</evidence>
<comment type="caution">
    <text evidence="1">The sequence shown here is derived from an EMBL/GenBank/DDBJ whole genome shotgun (WGS) entry which is preliminary data.</text>
</comment>
<protein>
    <recommendedName>
        <fullName evidence="3">Transcriptional regulator, AbiEi antitoxin, Type IV TA system</fullName>
    </recommendedName>
</protein>
<keyword evidence="2" id="KW-1185">Reference proteome</keyword>
<dbReference type="EMBL" id="JACCFI010000001">
    <property type="protein sequence ID" value="NYG22139.1"/>
    <property type="molecule type" value="Genomic_DNA"/>
</dbReference>
<accession>A0A852WW11</accession>
<proteinExistence type="predicted"/>
<organism evidence="1 2">
    <name type="scientific">Agromyces hippuratus</name>
    <dbReference type="NCBI Taxonomy" id="286438"/>
    <lineage>
        <taxon>Bacteria</taxon>
        <taxon>Bacillati</taxon>
        <taxon>Actinomycetota</taxon>
        <taxon>Actinomycetes</taxon>
        <taxon>Micrococcales</taxon>
        <taxon>Microbacteriaceae</taxon>
        <taxon>Agromyces</taxon>
    </lineage>
</organism>
<evidence type="ECO:0000313" key="1">
    <source>
        <dbReference type="EMBL" id="NYG22139.1"/>
    </source>
</evidence>
<sequence length="324" mass="35869">MTESLPINVDGFILARDVRSVGRLAGLRAAVLDGRVERVRTGVYRPTVRPDPSLSAPEQWAEAYRSVVRAVAQTLTTPIFTGHSAVALAQLPIVGRWPNEVFVLSKNEFGHRRAGVTSVARTREVPVESSGGFAVTALEFSLIQMCRRAPLAAALTAVDAAIHVSRTRAPARTTLERIHAEHERLLPYPRSLRVAAVLERATPFAETPLETVSRLVIEELGFPAPELQHELWLPELGRSAFLDFHWPDHGIGAEADGRGKYLGPGGVETTIETVLREKDREDAVRRQLRGFARWDWAEAWGRTVLFTKLRGAGLPVVRRPRVLL</sequence>
<dbReference type="Proteomes" id="UP000549066">
    <property type="component" value="Unassembled WGS sequence"/>
</dbReference>
<name>A0A852WW11_9MICO</name>
<dbReference type="AlphaFoldDB" id="A0A852WW11"/>
<reference evidence="1 2" key="1">
    <citation type="submission" date="2020-07" db="EMBL/GenBank/DDBJ databases">
        <title>Sequencing the genomes of 1000 actinobacteria strains.</title>
        <authorList>
            <person name="Klenk H.-P."/>
        </authorList>
    </citation>
    <scope>NUCLEOTIDE SEQUENCE [LARGE SCALE GENOMIC DNA]</scope>
    <source>
        <strain evidence="1 2">DSM 8598</strain>
    </source>
</reference>
<evidence type="ECO:0008006" key="3">
    <source>
        <dbReference type="Google" id="ProtNLM"/>
    </source>
</evidence>
<dbReference type="RefSeq" id="WP_179551987.1">
    <property type="nucleotide sequence ID" value="NZ_JACCFI010000001.1"/>
</dbReference>
<gene>
    <name evidence="1" type="ORF">BJY17_002886</name>
</gene>